<evidence type="ECO:0000313" key="3">
    <source>
        <dbReference type="Proteomes" id="UP000447355"/>
    </source>
</evidence>
<dbReference type="AlphaFoldDB" id="A0A845GD10"/>
<reference evidence="2" key="1">
    <citation type="submission" date="2019-12" db="EMBL/GenBank/DDBJ databases">
        <title>Novel species isolated from a subtropical stream in China.</title>
        <authorList>
            <person name="Lu H."/>
        </authorList>
    </citation>
    <scope>NUCLEOTIDE SEQUENCE [LARGE SCALE GENOMIC DNA]</scope>
    <source>
        <strain evidence="2">FT81W</strain>
    </source>
</reference>
<dbReference type="PANTHER" id="PTHR37292">
    <property type="entry name" value="VNG6097C"/>
    <property type="match status" value="1"/>
</dbReference>
<dbReference type="EMBL" id="WWCX01000001">
    <property type="protein sequence ID" value="MYM92503.1"/>
    <property type="molecule type" value="Genomic_DNA"/>
</dbReference>
<sequence>MRIEQSSGFLLDFVRHVGDGRVLPAAMQRPYVWTKQDVEAMCDSIMSGFPIGSFLLWQPEQKFDLATIAKHRLGPIHAASDAEAQGRPHYLLLDGQNRLATIAWMMLRDDDPLPNDPSEAEAQTWLSGERLVLDGVSRSVKFVPADEAATGLRVPAWTLVSNSRIGHADANQLVRNRSNGPWLQQFPESEIEDFWRLWDSARDRFKDTRTSQTVIQDASPDEARHAFIRICKVGVPMSVDDFDSAIGWHHAA</sequence>
<dbReference type="InterPro" id="IPR004919">
    <property type="entry name" value="GmrSD_N"/>
</dbReference>
<gene>
    <name evidence="2" type="ORF">GTP90_01355</name>
</gene>
<dbReference type="PANTHER" id="PTHR37292:SF2">
    <property type="entry name" value="DUF262 DOMAIN-CONTAINING PROTEIN"/>
    <property type="match status" value="1"/>
</dbReference>
<proteinExistence type="predicted"/>
<name>A0A845GD10_9BURK</name>
<dbReference type="RefSeq" id="WP_161081768.1">
    <property type="nucleotide sequence ID" value="NZ_WWCX01000001.1"/>
</dbReference>
<accession>A0A845GD10</accession>
<dbReference type="Proteomes" id="UP000447355">
    <property type="component" value="Unassembled WGS sequence"/>
</dbReference>
<comment type="caution">
    <text evidence="2">The sequence shown here is derived from an EMBL/GenBank/DDBJ whole genome shotgun (WGS) entry which is preliminary data.</text>
</comment>
<evidence type="ECO:0000259" key="1">
    <source>
        <dbReference type="Pfam" id="PF03235"/>
    </source>
</evidence>
<feature type="domain" description="GmrSD restriction endonucleases N-terminal" evidence="1">
    <location>
        <begin position="26"/>
        <end position="241"/>
    </location>
</feature>
<protein>
    <submittedName>
        <fullName evidence="2">DUF262 domain-containing protein</fullName>
    </submittedName>
</protein>
<evidence type="ECO:0000313" key="2">
    <source>
        <dbReference type="EMBL" id="MYM92503.1"/>
    </source>
</evidence>
<dbReference type="Pfam" id="PF03235">
    <property type="entry name" value="GmrSD_N"/>
    <property type="match status" value="1"/>
</dbReference>
<organism evidence="2 3">
    <name type="scientific">Duganella vulcania</name>
    <dbReference type="NCBI Taxonomy" id="2692166"/>
    <lineage>
        <taxon>Bacteria</taxon>
        <taxon>Pseudomonadati</taxon>
        <taxon>Pseudomonadota</taxon>
        <taxon>Betaproteobacteria</taxon>
        <taxon>Burkholderiales</taxon>
        <taxon>Oxalobacteraceae</taxon>
        <taxon>Telluria group</taxon>
        <taxon>Duganella</taxon>
    </lineage>
</organism>